<dbReference type="PANTHER" id="PTHR42878:SF15">
    <property type="entry name" value="BACTERIOPHYTOCHROME"/>
    <property type="match status" value="1"/>
</dbReference>
<dbReference type="OrthoDB" id="9766459at2"/>
<dbReference type="Gene3D" id="1.10.287.130">
    <property type="match status" value="1"/>
</dbReference>
<feature type="domain" description="PAS" evidence="8">
    <location>
        <begin position="2"/>
        <end position="80"/>
    </location>
</feature>
<keyword evidence="6" id="KW-0472">Membrane</keyword>
<keyword evidence="3" id="KW-0597">Phosphoprotein</keyword>
<dbReference type="InterPro" id="IPR036097">
    <property type="entry name" value="HisK_dim/P_sf"/>
</dbReference>
<evidence type="ECO:0000259" key="7">
    <source>
        <dbReference type="PROSITE" id="PS50109"/>
    </source>
</evidence>
<dbReference type="NCBIfam" id="TIGR00229">
    <property type="entry name" value="sensory_box"/>
    <property type="match status" value="1"/>
</dbReference>
<evidence type="ECO:0000256" key="3">
    <source>
        <dbReference type="ARBA" id="ARBA00022553"/>
    </source>
</evidence>
<keyword evidence="4" id="KW-0808">Transferase</keyword>
<dbReference type="GO" id="GO:0007234">
    <property type="term" value="P:osmosensory signaling via phosphorelay pathway"/>
    <property type="evidence" value="ECO:0007669"/>
    <property type="project" value="TreeGrafter"/>
</dbReference>
<dbReference type="Gene3D" id="3.30.450.20">
    <property type="entry name" value="PAS domain"/>
    <property type="match status" value="1"/>
</dbReference>
<dbReference type="InterPro" id="IPR050351">
    <property type="entry name" value="BphY/WalK/GraS-like"/>
</dbReference>
<feature type="domain" description="Histidine kinase" evidence="7">
    <location>
        <begin position="159"/>
        <end position="377"/>
    </location>
</feature>
<dbReference type="Proteomes" id="UP000187181">
    <property type="component" value="Unassembled WGS sequence"/>
</dbReference>
<dbReference type="CDD" id="cd00082">
    <property type="entry name" value="HisKA"/>
    <property type="match status" value="1"/>
</dbReference>
<evidence type="ECO:0000256" key="6">
    <source>
        <dbReference type="ARBA" id="ARBA00023136"/>
    </source>
</evidence>
<evidence type="ECO:0000259" key="8">
    <source>
        <dbReference type="PROSITE" id="PS50112"/>
    </source>
</evidence>
<evidence type="ECO:0000256" key="1">
    <source>
        <dbReference type="ARBA" id="ARBA00000085"/>
    </source>
</evidence>
<dbReference type="SUPFAM" id="SSF55785">
    <property type="entry name" value="PYP-like sensor domain (PAS domain)"/>
    <property type="match status" value="1"/>
</dbReference>
<dbReference type="PROSITE" id="PS50112">
    <property type="entry name" value="PAS"/>
    <property type="match status" value="1"/>
</dbReference>
<dbReference type="RefSeq" id="WP_076670668.1">
    <property type="nucleotide sequence ID" value="NZ_FTPP01000003.1"/>
</dbReference>
<dbReference type="Pfam" id="PF00989">
    <property type="entry name" value="PAS"/>
    <property type="match status" value="1"/>
</dbReference>
<dbReference type="PANTHER" id="PTHR42878">
    <property type="entry name" value="TWO-COMPONENT HISTIDINE KINASE"/>
    <property type="match status" value="1"/>
</dbReference>
<dbReference type="GO" id="GO:0016020">
    <property type="term" value="C:membrane"/>
    <property type="evidence" value="ECO:0007669"/>
    <property type="project" value="UniProtKB-SubCell"/>
</dbReference>
<dbReference type="SUPFAM" id="SSF47384">
    <property type="entry name" value="Homodimeric domain of signal transducing histidine kinase"/>
    <property type="match status" value="1"/>
</dbReference>
<dbReference type="CDD" id="cd14686">
    <property type="entry name" value="bZIP"/>
    <property type="match status" value="1"/>
</dbReference>
<dbReference type="AlphaFoldDB" id="A0A1R3XNX6"/>
<dbReference type="InterPro" id="IPR000700">
    <property type="entry name" value="PAS-assoc_C"/>
</dbReference>
<dbReference type="InterPro" id="IPR036890">
    <property type="entry name" value="HATPase_C_sf"/>
</dbReference>
<protein>
    <recommendedName>
        <fullName evidence="2">histidine kinase</fullName>
        <ecNumber evidence="2">2.7.13.3</ecNumber>
    </recommendedName>
</protein>
<evidence type="ECO:0000313" key="10">
    <source>
        <dbReference type="EMBL" id="SIT93568.1"/>
    </source>
</evidence>
<dbReference type="PRINTS" id="PR00344">
    <property type="entry name" value="BCTRLSENSOR"/>
</dbReference>
<dbReference type="STRING" id="1317125.SAMN05444128_3080"/>
<gene>
    <name evidence="10" type="ORF">SAMN05444128_3080</name>
</gene>
<evidence type="ECO:0000256" key="4">
    <source>
        <dbReference type="ARBA" id="ARBA00022679"/>
    </source>
</evidence>
<reference evidence="11" key="1">
    <citation type="submission" date="2017-01" db="EMBL/GenBank/DDBJ databases">
        <authorList>
            <person name="Varghese N."/>
            <person name="Submissions S."/>
        </authorList>
    </citation>
    <scope>NUCLEOTIDE SEQUENCE [LARGE SCALE GENOMIC DNA]</scope>
    <source>
        <strain evidence="11">LP100</strain>
    </source>
</reference>
<dbReference type="InterPro" id="IPR000014">
    <property type="entry name" value="PAS"/>
</dbReference>
<dbReference type="Pfam" id="PF00512">
    <property type="entry name" value="HisKA"/>
    <property type="match status" value="1"/>
</dbReference>
<dbReference type="SMART" id="SM00387">
    <property type="entry name" value="HATPase_c"/>
    <property type="match status" value="1"/>
</dbReference>
<organism evidence="10 11">
    <name type="scientific">Pontibacter indicus</name>
    <dbReference type="NCBI Taxonomy" id="1317125"/>
    <lineage>
        <taxon>Bacteria</taxon>
        <taxon>Pseudomonadati</taxon>
        <taxon>Bacteroidota</taxon>
        <taxon>Cytophagia</taxon>
        <taxon>Cytophagales</taxon>
        <taxon>Hymenobacteraceae</taxon>
        <taxon>Pontibacter</taxon>
    </lineage>
</organism>
<keyword evidence="5" id="KW-0418">Kinase</keyword>
<dbReference type="InterPro" id="IPR035965">
    <property type="entry name" value="PAS-like_dom_sf"/>
</dbReference>
<proteinExistence type="predicted"/>
<dbReference type="InterPro" id="IPR003594">
    <property type="entry name" value="HATPase_dom"/>
</dbReference>
<dbReference type="GO" id="GO:0000155">
    <property type="term" value="F:phosphorelay sensor kinase activity"/>
    <property type="evidence" value="ECO:0007669"/>
    <property type="project" value="InterPro"/>
</dbReference>
<dbReference type="EC" id="2.7.13.3" evidence="2"/>
<dbReference type="InterPro" id="IPR004358">
    <property type="entry name" value="Sig_transdc_His_kin-like_C"/>
</dbReference>
<dbReference type="InterPro" id="IPR013767">
    <property type="entry name" value="PAS_fold"/>
</dbReference>
<evidence type="ECO:0000256" key="2">
    <source>
        <dbReference type="ARBA" id="ARBA00012438"/>
    </source>
</evidence>
<dbReference type="SMART" id="SM00388">
    <property type="entry name" value="HisKA"/>
    <property type="match status" value="1"/>
</dbReference>
<comment type="catalytic activity">
    <reaction evidence="1">
        <text>ATP + protein L-histidine = ADP + protein N-phospho-L-histidine.</text>
        <dbReference type="EC" id="2.7.13.3"/>
    </reaction>
</comment>
<dbReference type="InterPro" id="IPR003661">
    <property type="entry name" value="HisK_dim/P_dom"/>
</dbReference>
<evidence type="ECO:0000256" key="5">
    <source>
        <dbReference type="ARBA" id="ARBA00022777"/>
    </source>
</evidence>
<name>A0A1R3XNX6_9BACT</name>
<feature type="domain" description="PAC" evidence="9">
    <location>
        <begin position="71"/>
        <end position="134"/>
    </location>
</feature>
<keyword evidence="11" id="KW-1185">Reference proteome</keyword>
<evidence type="ECO:0000259" key="9">
    <source>
        <dbReference type="PROSITE" id="PS50113"/>
    </source>
</evidence>
<dbReference type="Gene3D" id="3.30.565.10">
    <property type="entry name" value="Histidine kinase-like ATPase, C-terminal domain"/>
    <property type="match status" value="1"/>
</dbReference>
<dbReference type="CDD" id="cd00130">
    <property type="entry name" value="PAS"/>
    <property type="match status" value="1"/>
</dbReference>
<dbReference type="GO" id="GO:0030295">
    <property type="term" value="F:protein kinase activator activity"/>
    <property type="evidence" value="ECO:0007669"/>
    <property type="project" value="TreeGrafter"/>
</dbReference>
<dbReference type="PROSITE" id="PS50113">
    <property type="entry name" value="PAC"/>
    <property type="match status" value="1"/>
</dbReference>
<dbReference type="GO" id="GO:0000156">
    <property type="term" value="F:phosphorelay response regulator activity"/>
    <property type="evidence" value="ECO:0007669"/>
    <property type="project" value="TreeGrafter"/>
</dbReference>
<accession>A0A1R3XNX6</accession>
<dbReference type="Pfam" id="PF02518">
    <property type="entry name" value="HATPase_c"/>
    <property type="match status" value="1"/>
</dbReference>
<evidence type="ECO:0000313" key="11">
    <source>
        <dbReference type="Proteomes" id="UP000187181"/>
    </source>
</evidence>
<dbReference type="InterPro" id="IPR005467">
    <property type="entry name" value="His_kinase_dom"/>
</dbReference>
<dbReference type="EMBL" id="FTPP01000003">
    <property type="protein sequence ID" value="SIT93568.1"/>
    <property type="molecule type" value="Genomic_DNA"/>
</dbReference>
<dbReference type="PROSITE" id="PS50109">
    <property type="entry name" value="HIS_KIN"/>
    <property type="match status" value="1"/>
</dbReference>
<sequence>MNEKELRESLSTNFINQVKDYAIFAMDPKGMIVTWNMGAERLKGYCEEEVVGHYYGMLFPETYRQAGKPEEEIELALKNGVYEAHDWRRRKDGSHFWADVVLTPIYAGDGEHIGFTKVTGDITRQKEMQDELAKRHDALKDKNQELQRINLDLDNFVYTASHDLRSPITNIEGLVKYVKDDLSDAGCLSSETEFMLERVMLSVDRFKRTIEDLTEVSKLQKNAVELLSEEIINIETVYQDIIEDLGDPSDQPGIFIKTEFQVHQLKFSRKNFRSILYNLLSNAIKYRSPHRDCIIQVDTCLEDNAVVLKVKDNGLGMSKKQLRKLFTMFQRFHDHVDGTGIGLFMVKRIIDNAGGSIEVRSEEGVGSEFRVYFAAEL</sequence>
<dbReference type="SUPFAM" id="SSF55874">
    <property type="entry name" value="ATPase domain of HSP90 chaperone/DNA topoisomerase II/histidine kinase"/>
    <property type="match status" value="1"/>
</dbReference>